<reference evidence="2 3" key="1">
    <citation type="submission" date="2015-12" db="EMBL/GenBank/DDBJ databases">
        <title>The genome of Folsomia candida.</title>
        <authorList>
            <person name="Faddeeva A."/>
            <person name="Derks M.F."/>
            <person name="Anvar Y."/>
            <person name="Smit S."/>
            <person name="Van Straalen N."/>
            <person name="Roelofs D."/>
        </authorList>
    </citation>
    <scope>NUCLEOTIDE SEQUENCE [LARGE SCALE GENOMIC DNA]</scope>
    <source>
        <strain evidence="2 3">VU population</strain>
        <tissue evidence="2">Whole body</tissue>
    </source>
</reference>
<sequence length="314" mass="36095">MEQFSHVLILLTYQTLVCLVMSLSILQRHELSGDLNLLLSYLRKYYQKWGSSDRQTKSLSTLLDVLLVAFQLMLIVAPLTSAIHSAPFPDSPMYLSSCFPSPWKRNSALLTINALFYWIIGTQSLVIFSLHLQSISTSLFFSTPIMAKDLRAGITSRRARQDKLLSLKHLTFEYRCFEIMHYVEMEIYGKLIVQLHTIIYILIIFPSAILIQHSSHMDSKTIAIICSYIIGSCMFWGTILRFGGYYFAQNAKTLRSWGKLDLSCEDKLYMTKFRKSCKPLQIGDQARFKLNKVLILFFIRGISRGVVRVLLTSK</sequence>
<feature type="transmembrane region" description="Helical" evidence="1">
    <location>
        <begin position="62"/>
        <end position="88"/>
    </location>
</feature>
<dbReference type="EMBL" id="LNIX01000043">
    <property type="protein sequence ID" value="OXA38773.1"/>
    <property type="molecule type" value="Genomic_DNA"/>
</dbReference>
<dbReference type="Proteomes" id="UP000198287">
    <property type="component" value="Unassembled WGS sequence"/>
</dbReference>
<dbReference type="AlphaFoldDB" id="A0A226D0R6"/>
<feature type="transmembrane region" description="Helical" evidence="1">
    <location>
        <begin position="222"/>
        <end position="248"/>
    </location>
</feature>
<evidence type="ECO:0000256" key="1">
    <source>
        <dbReference type="SAM" id="Phobius"/>
    </source>
</evidence>
<keyword evidence="1" id="KW-0812">Transmembrane</keyword>
<comment type="caution">
    <text evidence="2">The sequence shown here is derived from an EMBL/GenBank/DDBJ whole genome shotgun (WGS) entry which is preliminary data.</text>
</comment>
<keyword evidence="1" id="KW-0472">Membrane</keyword>
<gene>
    <name evidence="2" type="ORF">Fcan01_26454</name>
</gene>
<feature type="transmembrane region" description="Helical" evidence="1">
    <location>
        <begin position="108"/>
        <end position="130"/>
    </location>
</feature>
<accession>A0A226D0R6</accession>
<feature type="transmembrane region" description="Helical" evidence="1">
    <location>
        <begin position="6"/>
        <end position="26"/>
    </location>
</feature>
<organism evidence="2 3">
    <name type="scientific">Folsomia candida</name>
    <name type="common">Springtail</name>
    <dbReference type="NCBI Taxonomy" id="158441"/>
    <lineage>
        <taxon>Eukaryota</taxon>
        <taxon>Metazoa</taxon>
        <taxon>Ecdysozoa</taxon>
        <taxon>Arthropoda</taxon>
        <taxon>Hexapoda</taxon>
        <taxon>Collembola</taxon>
        <taxon>Entomobryomorpha</taxon>
        <taxon>Isotomoidea</taxon>
        <taxon>Isotomidae</taxon>
        <taxon>Proisotominae</taxon>
        <taxon>Folsomia</taxon>
    </lineage>
</organism>
<keyword evidence="1" id="KW-1133">Transmembrane helix</keyword>
<evidence type="ECO:0000313" key="2">
    <source>
        <dbReference type="EMBL" id="OXA38773.1"/>
    </source>
</evidence>
<keyword evidence="3" id="KW-1185">Reference proteome</keyword>
<evidence type="ECO:0000313" key="3">
    <source>
        <dbReference type="Proteomes" id="UP000198287"/>
    </source>
</evidence>
<proteinExistence type="predicted"/>
<name>A0A226D0R6_FOLCA</name>
<feature type="transmembrane region" description="Helical" evidence="1">
    <location>
        <begin position="191"/>
        <end position="210"/>
    </location>
</feature>
<protein>
    <submittedName>
        <fullName evidence="2">Uncharacterized protein</fullName>
    </submittedName>
</protein>